<dbReference type="RefSeq" id="WP_100898047.1">
    <property type="nucleotide sequence ID" value="NZ_CAWNNC010000001.1"/>
</dbReference>
<dbReference type="EMBL" id="CP024785">
    <property type="protein sequence ID" value="AUB36022.1"/>
    <property type="molecule type" value="Genomic_DNA"/>
</dbReference>
<reference evidence="2 3" key="1">
    <citation type="submission" date="2017-11" db="EMBL/GenBank/DDBJ databases">
        <title>Complete genome of a free-living desiccation-tolerant cyanobacterium and its photosynthetic adaptation to extreme terrestrial habitat.</title>
        <authorList>
            <person name="Shang J."/>
        </authorList>
    </citation>
    <scope>NUCLEOTIDE SEQUENCE [LARGE SCALE GENOMIC DNA]</scope>
    <source>
        <strain evidence="2 3">CCNUN1</strain>
    </source>
</reference>
<dbReference type="OrthoDB" id="487492at2"/>
<keyword evidence="1" id="KW-0472">Membrane</keyword>
<organism evidence="2 3">
    <name type="scientific">Nostoc flagelliforme CCNUN1</name>
    <dbReference type="NCBI Taxonomy" id="2038116"/>
    <lineage>
        <taxon>Bacteria</taxon>
        <taxon>Bacillati</taxon>
        <taxon>Cyanobacteriota</taxon>
        <taxon>Cyanophyceae</taxon>
        <taxon>Nostocales</taxon>
        <taxon>Nostocaceae</taxon>
        <taxon>Nostoc</taxon>
    </lineage>
</organism>
<keyword evidence="3" id="KW-1185">Reference proteome</keyword>
<feature type="transmembrane region" description="Helical" evidence="1">
    <location>
        <begin position="70"/>
        <end position="93"/>
    </location>
</feature>
<dbReference type="KEGG" id="nfl:COO91_01921"/>
<evidence type="ECO:0000313" key="2">
    <source>
        <dbReference type="EMBL" id="AUB36022.1"/>
    </source>
</evidence>
<accession>A0A2K8SKQ4</accession>
<proteinExistence type="predicted"/>
<gene>
    <name evidence="2" type="ORF">COO91_01921</name>
</gene>
<dbReference type="Proteomes" id="UP000232003">
    <property type="component" value="Chromosome"/>
</dbReference>
<keyword evidence="1" id="KW-0812">Transmembrane</keyword>
<protein>
    <submittedName>
        <fullName evidence="2">Uncharacterized protein</fullName>
    </submittedName>
</protein>
<keyword evidence="1" id="KW-1133">Transmembrane helix</keyword>
<feature type="transmembrane region" description="Helical" evidence="1">
    <location>
        <begin position="105"/>
        <end position="127"/>
    </location>
</feature>
<feature type="transmembrane region" description="Helical" evidence="1">
    <location>
        <begin position="12"/>
        <end position="32"/>
    </location>
</feature>
<evidence type="ECO:0000313" key="3">
    <source>
        <dbReference type="Proteomes" id="UP000232003"/>
    </source>
</evidence>
<name>A0A2K8SKQ4_9NOSO</name>
<dbReference type="AlphaFoldDB" id="A0A2K8SKQ4"/>
<feature type="transmembrane region" description="Helical" evidence="1">
    <location>
        <begin position="38"/>
        <end position="58"/>
    </location>
</feature>
<evidence type="ECO:0000256" key="1">
    <source>
        <dbReference type="SAM" id="Phobius"/>
    </source>
</evidence>
<sequence length="128" mass="14121">MAKISKRLKMIKLVHFGSAYGFWFGLGVSAAHFSRLLVGGWIIYVAFKLSIAGWLMLIPPEDASQETLMLRRLSGLAMGLSIAAFWDVLFMLLNNPITLGNLILPAWQVGFIGLGVLIALMLLLVFVK</sequence>